<proteinExistence type="predicted"/>
<keyword evidence="2" id="KW-1185">Reference proteome</keyword>
<organism evidence="1 2">
    <name type="scientific">Phycicoccus sonneratiae</name>
    <dbReference type="NCBI Taxonomy" id="2807628"/>
    <lineage>
        <taxon>Bacteria</taxon>
        <taxon>Bacillati</taxon>
        <taxon>Actinomycetota</taxon>
        <taxon>Actinomycetes</taxon>
        <taxon>Micrococcales</taxon>
        <taxon>Intrasporangiaceae</taxon>
        <taxon>Phycicoccus</taxon>
    </lineage>
</organism>
<comment type="caution">
    <text evidence="1">The sequence shown here is derived from an EMBL/GenBank/DDBJ whole genome shotgun (WGS) entry which is preliminary data.</text>
</comment>
<protein>
    <submittedName>
        <fullName evidence="1">Uncharacterized protein</fullName>
    </submittedName>
</protein>
<dbReference type="Proteomes" id="UP001430172">
    <property type="component" value="Unassembled WGS sequence"/>
</dbReference>
<dbReference type="RefSeq" id="WP_204132253.1">
    <property type="nucleotide sequence ID" value="NZ_JAFDVD010000017.1"/>
</dbReference>
<name>A0ABS2CPH0_9MICO</name>
<evidence type="ECO:0000313" key="1">
    <source>
        <dbReference type="EMBL" id="MBM6401782.1"/>
    </source>
</evidence>
<dbReference type="EMBL" id="JAFDVD010000017">
    <property type="protein sequence ID" value="MBM6401782.1"/>
    <property type="molecule type" value="Genomic_DNA"/>
</dbReference>
<accession>A0ABS2CPH0</accession>
<sequence length="161" mass="17519">MRPAAETAVLREYRHLLRTGPVDWQETAHRHALTSLGSAARTQLLGEVRRLLLVGTRLRPDDVHEVARLLVLAERHRPRILLDGMRPDLLRLLARAVVASPAGRTLAVGRDVWDGTDPLPPVAHESSVPGGVGWGGEWGTGVVSTDLGAAFYGSVPPRRRA</sequence>
<gene>
    <name evidence="1" type="ORF">JQN70_15405</name>
</gene>
<evidence type="ECO:0000313" key="2">
    <source>
        <dbReference type="Proteomes" id="UP001430172"/>
    </source>
</evidence>
<reference evidence="1" key="1">
    <citation type="submission" date="2021-02" db="EMBL/GenBank/DDBJ databases">
        <title>Phycicoccus sp. MQZ13P-5T, whole genome shotgun sequence.</title>
        <authorList>
            <person name="Tuo L."/>
        </authorList>
    </citation>
    <scope>NUCLEOTIDE SEQUENCE</scope>
    <source>
        <strain evidence="1">MQZ13P-5</strain>
    </source>
</reference>